<evidence type="ECO:0000256" key="1">
    <source>
        <dbReference type="ARBA" id="ARBA00004685"/>
    </source>
</evidence>
<name>A0A177DMI6_ALTAL</name>
<feature type="region of interest" description="Disordered" evidence="2">
    <location>
        <begin position="58"/>
        <end position="82"/>
    </location>
</feature>
<evidence type="ECO:0000256" key="3">
    <source>
        <dbReference type="SAM" id="SignalP"/>
    </source>
</evidence>
<dbReference type="KEGG" id="aalt:CC77DRAFT_1094353"/>
<dbReference type="SUPFAM" id="SSF53474">
    <property type="entry name" value="alpha/beta-Hydrolases"/>
    <property type="match status" value="1"/>
</dbReference>
<dbReference type="RefSeq" id="XP_018386585.1">
    <property type="nucleotide sequence ID" value="XM_018529732.1"/>
</dbReference>
<gene>
    <name evidence="4" type="ORF">CC77DRAFT_1094353</name>
</gene>
<evidence type="ECO:0000313" key="4">
    <source>
        <dbReference type="EMBL" id="OAG21164.1"/>
    </source>
</evidence>
<evidence type="ECO:0008006" key="6">
    <source>
        <dbReference type="Google" id="ProtNLM"/>
    </source>
</evidence>
<dbReference type="OMA" id="CIPANDV"/>
<sequence length="320" mass="33754">MLNSTLLSLLGIAPSFFGNALAQTFTPAPGNFPAKGDGDFAGGIFSISLAELPKYAGAGGTGPEAPKGNGAKTSGSGPYPAQMLTDSSLPGHTIFAPKTLPAGNLSLPFIAWGNGGCGLNAGIYERLLVEIASYGYIIAADGTPTGSGFQSGQQSKVQDMRDSLNWAFAGKATKYGNVDLTKVTTAGHSCGGLEAMSTAYRDERVKRIMLFNIAIFQDDRRYLLKEIKVPIVYLIGGPKDMGYNTSAKDYALLNAGLPKLRANLDTGHDGTFAATNGGKQGKAAVAYLEWQWRGNATAQAYLLDGGLEKDNWIEEHANWV</sequence>
<dbReference type="PANTHER" id="PTHR33428:SF14">
    <property type="entry name" value="CARBOXYLESTERASE TYPE B DOMAIN-CONTAINING PROTEIN"/>
    <property type="match status" value="1"/>
</dbReference>
<evidence type="ECO:0000256" key="2">
    <source>
        <dbReference type="SAM" id="MobiDB-lite"/>
    </source>
</evidence>
<feature type="chain" id="PRO_5008059555" description="Chlorophyllase" evidence="3">
    <location>
        <begin position="23"/>
        <end position="320"/>
    </location>
</feature>
<dbReference type="Gene3D" id="3.40.50.1820">
    <property type="entry name" value="alpha/beta hydrolase"/>
    <property type="match status" value="1"/>
</dbReference>
<dbReference type="VEuPathDB" id="FungiDB:CC77DRAFT_1094353"/>
<organism evidence="4 5">
    <name type="scientific">Alternaria alternata</name>
    <name type="common">Alternaria rot fungus</name>
    <name type="synonym">Torula alternata</name>
    <dbReference type="NCBI Taxonomy" id="5599"/>
    <lineage>
        <taxon>Eukaryota</taxon>
        <taxon>Fungi</taxon>
        <taxon>Dikarya</taxon>
        <taxon>Ascomycota</taxon>
        <taxon>Pezizomycotina</taxon>
        <taxon>Dothideomycetes</taxon>
        <taxon>Pleosporomycetidae</taxon>
        <taxon>Pleosporales</taxon>
        <taxon>Pleosporineae</taxon>
        <taxon>Pleosporaceae</taxon>
        <taxon>Alternaria</taxon>
        <taxon>Alternaria sect. Alternaria</taxon>
        <taxon>Alternaria alternata complex</taxon>
    </lineage>
</organism>
<evidence type="ECO:0000313" key="5">
    <source>
        <dbReference type="Proteomes" id="UP000077248"/>
    </source>
</evidence>
<dbReference type="AlphaFoldDB" id="A0A177DMI6"/>
<feature type="signal peptide" evidence="3">
    <location>
        <begin position="1"/>
        <end position="22"/>
    </location>
</feature>
<dbReference type="InterPro" id="IPR029058">
    <property type="entry name" value="AB_hydrolase_fold"/>
</dbReference>
<protein>
    <recommendedName>
        <fullName evidence="6">Chlorophyllase</fullName>
    </recommendedName>
</protein>
<keyword evidence="3" id="KW-0732">Signal</keyword>
<dbReference type="GeneID" id="29115326"/>
<keyword evidence="5" id="KW-1185">Reference proteome</keyword>
<reference evidence="4 5" key="1">
    <citation type="submission" date="2016-05" db="EMBL/GenBank/DDBJ databases">
        <title>Comparative analysis of secretome profiles of manganese(II)-oxidizing ascomycete fungi.</title>
        <authorList>
            <consortium name="DOE Joint Genome Institute"/>
            <person name="Zeiner C.A."/>
            <person name="Purvine S.O."/>
            <person name="Zink E.M."/>
            <person name="Wu S."/>
            <person name="Pasa-Tolic L."/>
            <person name="Chaput D.L."/>
            <person name="Haridas S."/>
            <person name="Grigoriev I.V."/>
            <person name="Santelli C.M."/>
            <person name="Hansel C.M."/>
        </authorList>
    </citation>
    <scope>NUCLEOTIDE SEQUENCE [LARGE SCALE GENOMIC DNA]</scope>
    <source>
        <strain evidence="4 5">SRC1lrK2f</strain>
    </source>
</reference>
<dbReference type="EMBL" id="KV441477">
    <property type="protein sequence ID" value="OAG21164.1"/>
    <property type="molecule type" value="Genomic_DNA"/>
</dbReference>
<dbReference type="ESTHER" id="altal-a0a177dmi6">
    <property type="family name" value="Polyesterase-lipase-cutinase"/>
</dbReference>
<dbReference type="PANTHER" id="PTHR33428">
    <property type="entry name" value="CHLOROPHYLLASE-2, CHLOROPLASTIC"/>
    <property type="match status" value="1"/>
</dbReference>
<accession>A0A177DMI6</accession>
<comment type="pathway">
    <text evidence="1">Mycotoxin biosynthesis.</text>
</comment>
<dbReference type="Proteomes" id="UP000077248">
    <property type="component" value="Unassembled WGS sequence"/>
</dbReference>
<proteinExistence type="predicted"/>